<accession>A0ABY7KA38</accession>
<dbReference type="Proteomes" id="UP001164439">
    <property type="component" value="Chromosome"/>
</dbReference>
<protein>
    <recommendedName>
        <fullName evidence="3">Nucleotidyltransferase domain-containing protein</fullName>
    </recommendedName>
</protein>
<evidence type="ECO:0000313" key="2">
    <source>
        <dbReference type="Proteomes" id="UP001164439"/>
    </source>
</evidence>
<evidence type="ECO:0008006" key="3">
    <source>
        <dbReference type="Google" id="ProtNLM"/>
    </source>
</evidence>
<reference evidence="1" key="1">
    <citation type="submission" date="2022-12" db="EMBL/GenBank/DDBJ databases">
        <authorList>
            <person name="Ruckert C."/>
            <person name="Busche T."/>
            <person name="Kalinowski J."/>
            <person name="Wittmann C."/>
        </authorList>
    </citation>
    <scope>NUCLEOTIDE SEQUENCE</scope>
    <source>
        <strain evidence="1">DSM 40467</strain>
    </source>
</reference>
<dbReference type="RefSeq" id="WP_269657292.1">
    <property type="nucleotide sequence ID" value="NZ_CP114413.1"/>
</dbReference>
<name>A0ABY7KA38_9ACTN</name>
<organism evidence="1 2">
    <name type="scientific">Streptomyces cinnabarinus</name>
    <dbReference type="NCBI Taxonomy" id="67287"/>
    <lineage>
        <taxon>Bacteria</taxon>
        <taxon>Bacillati</taxon>
        <taxon>Actinomycetota</taxon>
        <taxon>Actinomycetes</taxon>
        <taxon>Kitasatosporales</taxon>
        <taxon>Streptomycetaceae</taxon>
        <taxon>Streptomyces</taxon>
    </lineage>
</organism>
<proteinExistence type="predicted"/>
<evidence type="ECO:0000313" key="1">
    <source>
        <dbReference type="EMBL" id="WAZ19601.1"/>
    </source>
</evidence>
<dbReference type="InterPro" id="IPR043519">
    <property type="entry name" value="NT_sf"/>
</dbReference>
<dbReference type="EMBL" id="CP114413">
    <property type="protein sequence ID" value="WAZ19601.1"/>
    <property type="molecule type" value="Genomic_DNA"/>
</dbReference>
<dbReference type="SUPFAM" id="SSF81301">
    <property type="entry name" value="Nucleotidyltransferase"/>
    <property type="match status" value="1"/>
</dbReference>
<keyword evidence="2" id="KW-1185">Reference proteome</keyword>
<gene>
    <name evidence="1" type="ORF">STRCI_000662</name>
</gene>
<sequence length="540" mass="58136">MLDQSQELEIARTVAAQLRQRGRFADDDCVMLIGSSVSGFGHARSDLDLLVSGSTDGRLPMHSFHEGRRVDVDFLYPSAWEETKGWVNTWARSVGEPYQGRTPPAVDDREWWADHLWLYDRVVNSVPITEDTTAEFLKDSSADLLSAAIHNYSRALCLRMARRGGAHLRSGNLSAGSQYLCEALLAAVEGVAAARGITFVSDRTVLEKGRRVRTPEDPWDAAGIERLFNDLTRRAWGTGPDRSAEVPAVLEALLGAEFGAELKASAGDLPADGQLRLHLVEGWKAQVAGGEGFLLRPDRSLYATSPAVARFVMDLGAVRTLARPVAAELLASGAVVVDPDGAAAPTVHRTAEHPPLSEACTAPVAPSPEAWVSCRIAANWYAMTVWSLSDDLYGAVESGHRNRVLPILRKAEIYLRMMTIALRGVRSEVGRNVAMDLQGSALGEGFGDLLDLVGSERPEDLQRVPDGAVAVFGAVMEACGMPARADMFETNRGFMKQVADVRVWFRVSEGLGIPVEAPATLLAKGGDAAPGSSSVIAEPS</sequence>